<evidence type="ECO:0000313" key="4">
    <source>
        <dbReference type="EMBL" id="PFX29145.1"/>
    </source>
</evidence>
<feature type="region of interest" description="Disordered" evidence="1">
    <location>
        <begin position="148"/>
        <end position="223"/>
    </location>
</feature>
<name>A0A2B4SL50_STYPI</name>
<dbReference type="InterPro" id="IPR043159">
    <property type="entry name" value="Lectin_gal-bd_sf"/>
</dbReference>
<sequence length="388" mass="42941">MWSVSTPLFLFFCGASFFVIGTYAVKSRFACEGEKLRLRCGSGFIIRIYGAKYGRLERGSSICPHENITDLNCQAEGVLLKVTTECGNKKRCIIKAESSFFRDPCPGTYKYLDVIYGCVPGESWTPTPTSKKSKTRPHLTRTTPVTIKSPTTKRLRVASSTDSTAGQNSSINNMNGTDRSNTTGEYVPTRKSTTLGWMSTWTTKKTKPPPKAPDSKASGREEKSRDTLVVFLSAVAGATVFLLLFLLAIHLCKKKLRRRKFAMVKREDEDEVNKIKSVTIELQGSDDETKEINVKPGDIIIIDHNDDDRAGSEDLGYLSEIVRFYNSQNIGSDDQISIRKQFSTCDSPSVISTEASESRDSKYGSVGMKQCTCQHGSLLRPSSPLGII</sequence>
<evidence type="ECO:0000256" key="2">
    <source>
        <dbReference type="SAM" id="Phobius"/>
    </source>
</evidence>
<dbReference type="EMBL" id="LSMT01000070">
    <property type="protein sequence ID" value="PFX29145.1"/>
    <property type="molecule type" value="Genomic_DNA"/>
</dbReference>
<feature type="compositionally biased region" description="Basic and acidic residues" evidence="1">
    <location>
        <begin position="213"/>
        <end position="223"/>
    </location>
</feature>
<keyword evidence="5" id="KW-1185">Reference proteome</keyword>
<evidence type="ECO:0000259" key="3">
    <source>
        <dbReference type="PROSITE" id="PS50228"/>
    </source>
</evidence>
<dbReference type="Pfam" id="PF02140">
    <property type="entry name" value="SUEL_Lectin"/>
    <property type="match status" value="1"/>
</dbReference>
<dbReference type="PANTHER" id="PTHR46780">
    <property type="entry name" value="PROTEIN EVA-1"/>
    <property type="match status" value="1"/>
</dbReference>
<keyword evidence="2" id="KW-0472">Membrane</keyword>
<dbReference type="Gene3D" id="2.60.120.740">
    <property type="match status" value="1"/>
</dbReference>
<keyword evidence="4" id="KW-0430">Lectin</keyword>
<dbReference type="FunFam" id="2.60.120.740:FF:000001">
    <property type="entry name" value="Adhesion G protein-coupled receptor L2"/>
    <property type="match status" value="1"/>
</dbReference>
<evidence type="ECO:0000256" key="1">
    <source>
        <dbReference type="SAM" id="MobiDB-lite"/>
    </source>
</evidence>
<organism evidence="4 5">
    <name type="scientific">Stylophora pistillata</name>
    <name type="common">Smooth cauliflower coral</name>
    <dbReference type="NCBI Taxonomy" id="50429"/>
    <lineage>
        <taxon>Eukaryota</taxon>
        <taxon>Metazoa</taxon>
        <taxon>Cnidaria</taxon>
        <taxon>Anthozoa</taxon>
        <taxon>Hexacorallia</taxon>
        <taxon>Scleractinia</taxon>
        <taxon>Astrocoeniina</taxon>
        <taxon>Pocilloporidae</taxon>
        <taxon>Stylophora</taxon>
    </lineage>
</organism>
<keyword evidence="2" id="KW-1133">Transmembrane helix</keyword>
<feature type="domain" description="SUEL-type lectin" evidence="3">
    <location>
        <begin position="30"/>
        <end position="119"/>
    </location>
</feature>
<protein>
    <submittedName>
        <fullName evidence="4">L-rhamnose-binding lectin CSL3</fullName>
    </submittedName>
</protein>
<dbReference type="PROSITE" id="PS50228">
    <property type="entry name" value="SUEL_LECTIN"/>
    <property type="match status" value="1"/>
</dbReference>
<gene>
    <name evidence="4" type="ORF">AWC38_SpisGene6090</name>
</gene>
<comment type="caution">
    <text evidence="4">The sequence shown here is derived from an EMBL/GenBank/DDBJ whole genome shotgun (WGS) entry which is preliminary data.</text>
</comment>
<keyword evidence="2" id="KW-0812">Transmembrane</keyword>
<dbReference type="STRING" id="50429.A0A2B4SL50"/>
<feature type="compositionally biased region" description="Polar residues" evidence="1">
    <location>
        <begin position="157"/>
        <end position="199"/>
    </location>
</feature>
<proteinExistence type="predicted"/>
<dbReference type="AlphaFoldDB" id="A0A2B4SL50"/>
<dbReference type="Proteomes" id="UP000225706">
    <property type="component" value="Unassembled WGS sequence"/>
</dbReference>
<dbReference type="GO" id="GO:0030246">
    <property type="term" value="F:carbohydrate binding"/>
    <property type="evidence" value="ECO:0007669"/>
    <property type="project" value="UniProtKB-KW"/>
</dbReference>
<reference evidence="5" key="1">
    <citation type="journal article" date="2017" name="bioRxiv">
        <title>Comparative analysis of the genomes of Stylophora pistillata and Acropora digitifera provides evidence for extensive differences between species of corals.</title>
        <authorList>
            <person name="Voolstra C.R."/>
            <person name="Li Y."/>
            <person name="Liew Y.J."/>
            <person name="Baumgarten S."/>
            <person name="Zoccola D."/>
            <person name="Flot J.-F."/>
            <person name="Tambutte S."/>
            <person name="Allemand D."/>
            <person name="Aranda M."/>
        </authorList>
    </citation>
    <scope>NUCLEOTIDE SEQUENCE [LARGE SCALE GENOMIC DNA]</scope>
</reference>
<evidence type="ECO:0000313" key="5">
    <source>
        <dbReference type="Proteomes" id="UP000225706"/>
    </source>
</evidence>
<accession>A0A2B4SL50</accession>
<feature type="transmembrane region" description="Helical" evidence="2">
    <location>
        <begin position="228"/>
        <end position="251"/>
    </location>
</feature>
<dbReference type="InterPro" id="IPR000922">
    <property type="entry name" value="Lectin_gal-bd_dom"/>
</dbReference>
<dbReference type="CDD" id="cd22826">
    <property type="entry name" value="Gal_Rha_Lectin_LPHNs"/>
    <property type="match status" value="1"/>
</dbReference>
<dbReference type="OrthoDB" id="5979008at2759"/>